<reference evidence="1" key="1">
    <citation type="journal article" date="2014" name="Front. Microbiol.">
        <title>High frequency of phylogenetically diverse reductive dehalogenase-homologous genes in deep subseafloor sedimentary metagenomes.</title>
        <authorList>
            <person name="Kawai M."/>
            <person name="Futagami T."/>
            <person name="Toyoda A."/>
            <person name="Takaki Y."/>
            <person name="Nishi S."/>
            <person name="Hori S."/>
            <person name="Arai W."/>
            <person name="Tsubouchi T."/>
            <person name="Morono Y."/>
            <person name="Uchiyama I."/>
            <person name="Ito T."/>
            <person name="Fujiyama A."/>
            <person name="Inagaki F."/>
            <person name="Takami H."/>
        </authorList>
    </citation>
    <scope>NUCLEOTIDE SEQUENCE</scope>
    <source>
        <strain evidence="1">Expedition CK06-06</strain>
    </source>
</reference>
<accession>X0Z999</accession>
<evidence type="ECO:0000313" key="1">
    <source>
        <dbReference type="EMBL" id="GAG65829.1"/>
    </source>
</evidence>
<name>X0Z999_9ZZZZ</name>
<feature type="non-terminal residue" evidence="1">
    <location>
        <position position="1"/>
    </location>
</feature>
<comment type="caution">
    <text evidence="1">The sequence shown here is derived from an EMBL/GenBank/DDBJ whole genome shotgun (WGS) entry which is preliminary data.</text>
</comment>
<gene>
    <name evidence="1" type="ORF">S01H4_20610</name>
</gene>
<organism evidence="1">
    <name type="scientific">marine sediment metagenome</name>
    <dbReference type="NCBI Taxonomy" id="412755"/>
    <lineage>
        <taxon>unclassified sequences</taxon>
        <taxon>metagenomes</taxon>
        <taxon>ecological metagenomes</taxon>
    </lineage>
</organism>
<proteinExistence type="predicted"/>
<sequence length="54" mass="6077">SKSPLNYNSEGFEQNPLFNCQKTAEAVRVELTNLYAIEIIRVQTGRLKPLSHAS</sequence>
<dbReference type="AlphaFoldDB" id="X0Z999"/>
<protein>
    <submittedName>
        <fullName evidence="1">Uncharacterized protein</fullName>
    </submittedName>
</protein>
<dbReference type="EMBL" id="BART01009276">
    <property type="protein sequence ID" value="GAG65829.1"/>
    <property type="molecule type" value="Genomic_DNA"/>
</dbReference>